<accession>A0A929N1J1</accession>
<name>A0A929N1J1_9ACTO</name>
<dbReference type="EMBL" id="JABZFZ010000130">
    <property type="protein sequence ID" value="MBF0939916.1"/>
    <property type="molecule type" value="Genomic_DNA"/>
</dbReference>
<reference evidence="1" key="1">
    <citation type="submission" date="2020-04" db="EMBL/GenBank/DDBJ databases">
        <title>Deep metagenomics examines the oral microbiome during advanced dental caries in children, revealing novel taxa and co-occurrences with host molecules.</title>
        <authorList>
            <person name="Baker J.L."/>
            <person name="Morton J.T."/>
            <person name="Dinis M."/>
            <person name="Alvarez R."/>
            <person name="Tran N.C."/>
            <person name="Knight R."/>
            <person name="Edlund A."/>
        </authorList>
    </citation>
    <scope>NUCLEOTIDE SEQUENCE</scope>
    <source>
        <strain evidence="1">JCVI_32_bin.64</strain>
    </source>
</reference>
<proteinExistence type="predicted"/>
<gene>
    <name evidence="1" type="ORF">HXK03_03445</name>
</gene>
<organism evidence="1 2">
    <name type="scientific">Schaalia georgiae</name>
    <dbReference type="NCBI Taxonomy" id="52768"/>
    <lineage>
        <taxon>Bacteria</taxon>
        <taxon>Bacillati</taxon>
        <taxon>Actinomycetota</taxon>
        <taxon>Actinomycetes</taxon>
        <taxon>Actinomycetales</taxon>
        <taxon>Actinomycetaceae</taxon>
        <taxon>Schaalia</taxon>
    </lineage>
</organism>
<comment type="caution">
    <text evidence="1">The sequence shown here is derived from an EMBL/GenBank/DDBJ whole genome shotgun (WGS) entry which is preliminary data.</text>
</comment>
<feature type="non-terminal residue" evidence="1">
    <location>
        <position position="47"/>
    </location>
</feature>
<sequence>MNALPAPASPIAVVGWGRSGQGAAGALASRGFDVRAFDAKGGGPLHF</sequence>
<protein>
    <submittedName>
        <fullName evidence="1">Glutamate synthase</fullName>
    </submittedName>
</protein>
<evidence type="ECO:0000313" key="2">
    <source>
        <dbReference type="Proteomes" id="UP000718630"/>
    </source>
</evidence>
<dbReference type="SUPFAM" id="SSF51984">
    <property type="entry name" value="MurCD N-terminal domain"/>
    <property type="match status" value="1"/>
</dbReference>
<dbReference type="AlphaFoldDB" id="A0A929N1J1"/>
<evidence type="ECO:0000313" key="1">
    <source>
        <dbReference type="EMBL" id="MBF0939916.1"/>
    </source>
</evidence>
<dbReference type="Proteomes" id="UP000718630">
    <property type="component" value="Unassembled WGS sequence"/>
</dbReference>
<dbReference type="Gene3D" id="3.40.50.720">
    <property type="entry name" value="NAD(P)-binding Rossmann-like Domain"/>
    <property type="match status" value="1"/>
</dbReference>